<protein>
    <submittedName>
        <fullName evidence="2">Uncharacterized protein</fullName>
    </submittedName>
</protein>
<dbReference type="Proteomes" id="UP000051952">
    <property type="component" value="Unassembled WGS sequence"/>
</dbReference>
<feature type="region of interest" description="Disordered" evidence="1">
    <location>
        <begin position="1"/>
        <end position="35"/>
    </location>
</feature>
<feature type="compositionally biased region" description="Low complexity" evidence="1">
    <location>
        <begin position="22"/>
        <end position="35"/>
    </location>
</feature>
<accession>A0A0S4J8H2</accession>
<gene>
    <name evidence="2" type="ORF">BSAL_92110</name>
</gene>
<evidence type="ECO:0000313" key="2">
    <source>
        <dbReference type="EMBL" id="CUG86234.1"/>
    </source>
</evidence>
<sequence length="102" mass="11721">MTAFSVRYSSAREGRSSRCPHTKAPPSTKCTTSSPPLNHFKHKHIADQLKLWMIAQVEPPHNKHDVLLLPLLFPGQFCFITPRDLFMLEQKLIILKSSLHFK</sequence>
<evidence type="ECO:0000313" key="3">
    <source>
        <dbReference type="Proteomes" id="UP000051952"/>
    </source>
</evidence>
<dbReference type="VEuPathDB" id="TriTrypDB:BSAL_92110"/>
<proteinExistence type="predicted"/>
<reference evidence="3" key="1">
    <citation type="submission" date="2015-09" db="EMBL/GenBank/DDBJ databases">
        <authorList>
            <consortium name="Pathogen Informatics"/>
        </authorList>
    </citation>
    <scope>NUCLEOTIDE SEQUENCE [LARGE SCALE GENOMIC DNA]</scope>
    <source>
        <strain evidence="3">Lake Konstanz</strain>
    </source>
</reference>
<organism evidence="2 3">
    <name type="scientific">Bodo saltans</name>
    <name type="common">Flagellated protozoan</name>
    <dbReference type="NCBI Taxonomy" id="75058"/>
    <lineage>
        <taxon>Eukaryota</taxon>
        <taxon>Discoba</taxon>
        <taxon>Euglenozoa</taxon>
        <taxon>Kinetoplastea</taxon>
        <taxon>Metakinetoplastina</taxon>
        <taxon>Eubodonida</taxon>
        <taxon>Bodonidae</taxon>
        <taxon>Bodo</taxon>
    </lineage>
</organism>
<name>A0A0S4J8H2_BODSA</name>
<keyword evidence="3" id="KW-1185">Reference proteome</keyword>
<dbReference type="EMBL" id="CYKH01001262">
    <property type="protein sequence ID" value="CUG86234.1"/>
    <property type="molecule type" value="Genomic_DNA"/>
</dbReference>
<evidence type="ECO:0000256" key="1">
    <source>
        <dbReference type="SAM" id="MobiDB-lite"/>
    </source>
</evidence>
<dbReference type="AlphaFoldDB" id="A0A0S4J8H2"/>